<evidence type="ECO:0000313" key="6">
    <source>
        <dbReference type="EMBL" id="ONK79513.1"/>
    </source>
</evidence>
<feature type="compositionally biased region" description="Basic and acidic residues" evidence="4">
    <location>
        <begin position="237"/>
        <end position="246"/>
    </location>
</feature>
<keyword evidence="7" id="KW-1185">Reference proteome</keyword>
<feature type="compositionally biased region" description="Basic and acidic residues" evidence="4">
    <location>
        <begin position="306"/>
        <end position="320"/>
    </location>
</feature>
<dbReference type="PANTHER" id="PTHR34373">
    <property type="entry name" value="SHUGOSHIN 2"/>
    <property type="match status" value="1"/>
</dbReference>
<dbReference type="EMBL" id="CM007381">
    <property type="protein sequence ID" value="ONK79513.1"/>
    <property type="molecule type" value="Genomic_DNA"/>
</dbReference>
<dbReference type="Gramene" id="ONK79513">
    <property type="protein sequence ID" value="ONK79513"/>
    <property type="gene ID" value="A4U43_C01F7120"/>
</dbReference>
<dbReference type="Proteomes" id="UP000243459">
    <property type="component" value="Chromosome 1"/>
</dbReference>
<feature type="compositionally biased region" description="Basic residues" evidence="4">
    <location>
        <begin position="291"/>
        <end position="301"/>
    </location>
</feature>
<dbReference type="GO" id="GO:0005634">
    <property type="term" value="C:nucleus"/>
    <property type="evidence" value="ECO:0007669"/>
    <property type="project" value="InterPro"/>
</dbReference>
<dbReference type="PANTHER" id="PTHR34373:SF9">
    <property type="entry name" value="SHUGOSHIN 2"/>
    <property type="match status" value="1"/>
</dbReference>
<dbReference type="GO" id="GO:0034090">
    <property type="term" value="P:maintenance of meiotic sister chromatid cohesion"/>
    <property type="evidence" value="ECO:0007669"/>
    <property type="project" value="InterPro"/>
</dbReference>
<name>A0A5P1FP65_ASPOF</name>
<dbReference type="AlphaFoldDB" id="A0A5P1FP65"/>
<comment type="similarity">
    <text evidence="1">Belongs to the shugoshin family.</text>
</comment>
<dbReference type="InterPro" id="IPR011515">
    <property type="entry name" value="Shugoshin_C"/>
</dbReference>
<evidence type="ECO:0000256" key="2">
    <source>
        <dbReference type="ARBA" id="ARBA00022829"/>
    </source>
</evidence>
<feature type="region of interest" description="Disordered" evidence="4">
    <location>
        <begin position="159"/>
        <end position="184"/>
    </location>
</feature>
<evidence type="ECO:0000313" key="7">
    <source>
        <dbReference type="Proteomes" id="UP000243459"/>
    </source>
</evidence>
<evidence type="ECO:0000256" key="1">
    <source>
        <dbReference type="ARBA" id="ARBA00010845"/>
    </source>
</evidence>
<keyword evidence="2" id="KW-0159">Chromosome partition</keyword>
<dbReference type="GO" id="GO:0045144">
    <property type="term" value="P:meiotic sister chromatid segregation"/>
    <property type="evidence" value="ECO:0007669"/>
    <property type="project" value="InterPro"/>
</dbReference>
<keyword evidence="3" id="KW-0175">Coiled coil</keyword>
<feature type="compositionally biased region" description="Basic and acidic residues" evidence="4">
    <location>
        <begin position="215"/>
        <end position="224"/>
    </location>
</feature>
<evidence type="ECO:0000256" key="3">
    <source>
        <dbReference type="SAM" id="Coils"/>
    </source>
</evidence>
<feature type="compositionally biased region" description="Polar residues" evidence="4">
    <location>
        <begin position="269"/>
        <end position="278"/>
    </location>
</feature>
<protein>
    <recommendedName>
        <fullName evidence="5">Shugoshin C-terminal domain-containing protein</fullName>
    </recommendedName>
</protein>
<proteinExistence type="inferred from homology"/>
<dbReference type="InterPro" id="IPR044693">
    <property type="entry name" value="SGO_plant"/>
</dbReference>
<feature type="coiled-coil region" evidence="3">
    <location>
        <begin position="27"/>
        <end position="82"/>
    </location>
</feature>
<sequence length="383" mass="43246">MSNIELQKLRLTVEKASQQNRMLAVANSQMLSELTSSKERLKALQHELGCTVAVLRLKSLALDEKEKLNKELNAKIRIMEKKMHNELYDNTRAEGVSTCAEVVAGAYIGTNSMGCNQSRRRTLGNETLGSTTFTHQAEEKPANEPDENIRAEEEKLNGQLNEKNNDEEEHSKCTEVATDTSGCHSVDKNMAYKPKRRILRSESLGASAATLTHQVEAKDKDTRRKSSRRRSNINFTSEERESKDNLLDIENVEVPSCPVISEPPIKDNPVQSNSSATVTCRIEPEEEVGTRVRRSSRKRANNQKSEQSKEHFAETADIRARSPIPDPEERSLPPPNSDAPLKHEESKTQTLHRTPARRPTRRAAEKVTSYKEIPLNVKMRRNE</sequence>
<dbReference type="OrthoDB" id="770508at2759"/>
<dbReference type="GO" id="GO:0000775">
    <property type="term" value="C:chromosome, centromeric region"/>
    <property type="evidence" value="ECO:0007669"/>
    <property type="project" value="InterPro"/>
</dbReference>
<reference evidence="7" key="1">
    <citation type="journal article" date="2017" name="Nat. Commun.">
        <title>The asparagus genome sheds light on the origin and evolution of a young Y chromosome.</title>
        <authorList>
            <person name="Harkess A."/>
            <person name="Zhou J."/>
            <person name="Xu C."/>
            <person name="Bowers J.E."/>
            <person name="Van der Hulst R."/>
            <person name="Ayyampalayam S."/>
            <person name="Mercati F."/>
            <person name="Riccardi P."/>
            <person name="McKain M.R."/>
            <person name="Kakrana A."/>
            <person name="Tang H."/>
            <person name="Ray J."/>
            <person name="Groenendijk J."/>
            <person name="Arikit S."/>
            <person name="Mathioni S.M."/>
            <person name="Nakano M."/>
            <person name="Shan H."/>
            <person name="Telgmann-Rauber A."/>
            <person name="Kanno A."/>
            <person name="Yue Z."/>
            <person name="Chen H."/>
            <person name="Li W."/>
            <person name="Chen Y."/>
            <person name="Xu X."/>
            <person name="Zhang Y."/>
            <person name="Luo S."/>
            <person name="Chen H."/>
            <person name="Gao J."/>
            <person name="Mao Z."/>
            <person name="Pires J.C."/>
            <person name="Luo M."/>
            <person name="Kudrna D."/>
            <person name="Wing R.A."/>
            <person name="Meyers B.C."/>
            <person name="Yi K."/>
            <person name="Kong H."/>
            <person name="Lavrijsen P."/>
            <person name="Sunseri F."/>
            <person name="Falavigna A."/>
            <person name="Ye Y."/>
            <person name="Leebens-Mack J.H."/>
            <person name="Chen G."/>
        </authorList>
    </citation>
    <scope>NUCLEOTIDE SEQUENCE [LARGE SCALE GENOMIC DNA]</scope>
    <source>
        <strain evidence="7">cv. DH0086</strain>
    </source>
</reference>
<dbReference type="Pfam" id="PF07557">
    <property type="entry name" value="Shugoshin_C"/>
    <property type="match status" value="1"/>
</dbReference>
<feature type="region of interest" description="Disordered" evidence="4">
    <location>
        <begin position="203"/>
        <end position="383"/>
    </location>
</feature>
<accession>A0A5P1FP65</accession>
<feature type="domain" description="Shugoshin C-terminal" evidence="5">
    <location>
        <begin position="358"/>
        <end position="381"/>
    </location>
</feature>
<organism evidence="6 7">
    <name type="scientific">Asparagus officinalis</name>
    <name type="common">Garden asparagus</name>
    <dbReference type="NCBI Taxonomy" id="4686"/>
    <lineage>
        <taxon>Eukaryota</taxon>
        <taxon>Viridiplantae</taxon>
        <taxon>Streptophyta</taxon>
        <taxon>Embryophyta</taxon>
        <taxon>Tracheophyta</taxon>
        <taxon>Spermatophyta</taxon>
        <taxon>Magnoliopsida</taxon>
        <taxon>Liliopsida</taxon>
        <taxon>Asparagales</taxon>
        <taxon>Asparagaceae</taxon>
        <taxon>Asparagoideae</taxon>
        <taxon>Asparagus</taxon>
    </lineage>
</organism>
<evidence type="ECO:0000259" key="5">
    <source>
        <dbReference type="Pfam" id="PF07557"/>
    </source>
</evidence>
<gene>
    <name evidence="6" type="ORF">A4U43_C01F7120</name>
</gene>
<evidence type="ECO:0000256" key="4">
    <source>
        <dbReference type="SAM" id="MobiDB-lite"/>
    </source>
</evidence>